<dbReference type="RefSeq" id="XP_062787062.1">
    <property type="nucleotide sequence ID" value="XM_062931011.1"/>
</dbReference>
<evidence type="ECO:0000313" key="2">
    <source>
        <dbReference type="Proteomes" id="UP001322277"/>
    </source>
</evidence>
<sequence length="190" mass="21807">MSLSYWNNTSSNKSDPYFFDYYTAPSENAAEFLQMSTYLQRPIVDQENTFETIEIDEVGQVARGDFVLKQSSGAMVPPFSMNKLAPTGNYTYIAHAIFREHLADAFTSVYLNSSEPVQDCEAFTPVLVACDTRLTTPTEMVYRDGMQLPTIKNREFLAPRHRHLVQGRLHQHSKIQHDQWSKDKTVISWT</sequence>
<evidence type="ECO:0000313" key="1">
    <source>
        <dbReference type="EMBL" id="WQF89841.1"/>
    </source>
</evidence>
<dbReference type="EMBL" id="CP137314">
    <property type="protein sequence ID" value="WQF89841.1"/>
    <property type="molecule type" value="Genomic_DNA"/>
</dbReference>
<dbReference type="KEGG" id="cdet:87951355"/>
<dbReference type="GeneID" id="87951355"/>
<accession>A0AAX4J379</accession>
<organism evidence="1 2">
    <name type="scientific">Colletotrichum destructivum</name>
    <dbReference type="NCBI Taxonomy" id="34406"/>
    <lineage>
        <taxon>Eukaryota</taxon>
        <taxon>Fungi</taxon>
        <taxon>Dikarya</taxon>
        <taxon>Ascomycota</taxon>
        <taxon>Pezizomycotina</taxon>
        <taxon>Sordariomycetes</taxon>
        <taxon>Hypocreomycetidae</taxon>
        <taxon>Glomerellales</taxon>
        <taxon>Glomerellaceae</taxon>
        <taxon>Colletotrichum</taxon>
        <taxon>Colletotrichum destructivum species complex</taxon>
    </lineage>
</organism>
<keyword evidence="2" id="KW-1185">Reference proteome</keyword>
<gene>
    <name evidence="1" type="ORF">CDEST_14855</name>
</gene>
<dbReference type="AlphaFoldDB" id="A0AAX4J379"/>
<name>A0AAX4J379_9PEZI</name>
<reference evidence="2" key="1">
    <citation type="journal article" date="2023" name="bioRxiv">
        <title>Complete genome of the Medicago anthracnose fungus, Colletotrichum destructivum, reveals a mini-chromosome-like region within a core chromosome.</title>
        <authorList>
            <person name="Lapalu N."/>
            <person name="Simon A."/>
            <person name="Lu A."/>
            <person name="Plaumann P.-L."/>
            <person name="Amselem J."/>
            <person name="Pigne S."/>
            <person name="Auger A."/>
            <person name="Koch C."/>
            <person name="Dallery J.-F."/>
            <person name="O'Connell R.J."/>
        </authorList>
    </citation>
    <scope>NUCLEOTIDE SEQUENCE [LARGE SCALE GENOMIC DNA]</scope>
    <source>
        <strain evidence="2">CBS 520.97</strain>
    </source>
</reference>
<dbReference type="Proteomes" id="UP001322277">
    <property type="component" value="Chromosome 10"/>
</dbReference>
<proteinExistence type="predicted"/>
<protein>
    <submittedName>
        <fullName evidence="1">Uncharacterized protein</fullName>
    </submittedName>
</protein>